<feature type="transmembrane region" description="Helical" evidence="10">
    <location>
        <begin position="27"/>
        <end position="49"/>
    </location>
</feature>
<feature type="transmembrane region" description="Helical" evidence="10">
    <location>
        <begin position="90"/>
        <end position="108"/>
    </location>
</feature>
<comment type="activity regulation">
    <text evidence="10">Na(+) is not transported, but it plays an essential structural role and its presence is essential for fluoride channel function.</text>
</comment>
<dbReference type="HAMAP" id="MF_00454">
    <property type="entry name" value="FluC"/>
    <property type="match status" value="1"/>
</dbReference>
<dbReference type="PANTHER" id="PTHR28259">
    <property type="entry name" value="FLUORIDE EXPORT PROTEIN 1-RELATED"/>
    <property type="match status" value="1"/>
</dbReference>
<keyword evidence="10" id="KW-0813">Transport</keyword>
<evidence type="ECO:0000256" key="8">
    <source>
        <dbReference type="ARBA" id="ARBA00035585"/>
    </source>
</evidence>
<keyword evidence="2 10" id="KW-1003">Cell membrane</keyword>
<dbReference type="PANTHER" id="PTHR28259:SF1">
    <property type="entry name" value="FLUORIDE EXPORT PROTEIN 1-RELATED"/>
    <property type="match status" value="1"/>
</dbReference>
<dbReference type="RefSeq" id="WP_183660990.1">
    <property type="nucleotide sequence ID" value="NZ_BAAAXX010000043.1"/>
</dbReference>
<evidence type="ECO:0000313" key="12">
    <source>
        <dbReference type="Proteomes" id="UP000579945"/>
    </source>
</evidence>
<gene>
    <name evidence="10" type="primary">fluC</name>
    <name evidence="10" type="synonym">crcB</name>
    <name evidence="11" type="ORF">FHR33_008976</name>
</gene>
<evidence type="ECO:0000256" key="10">
    <source>
        <dbReference type="HAMAP-Rule" id="MF_00454"/>
    </source>
</evidence>
<evidence type="ECO:0000313" key="11">
    <source>
        <dbReference type="EMBL" id="MBB3733029.1"/>
    </source>
</evidence>
<evidence type="ECO:0000256" key="3">
    <source>
        <dbReference type="ARBA" id="ARBA00022692"/>
    </source>
</evidence>
<keyword evidence="3 10" id="KW-0812">Transmembrane</keyword>
<comment type="caution">
    <text evidence="11">The sequence shown here is derived from an EMBL/GenBank/DDBJ whole genome shotgun (WGS) entry which is preliminary data.</text>
</comment>
<accession>A0A7W5YUE2</accession>
<keyword evidence="10" id="KW-0479">Metal-binding</keyword>
<keyword evidence="10" id="KW-0915">Sodium</keyword>
<feature type="transmembrane region" description="Helical" evidence="10">
    <location>
        <begin position="55"/>
        <end position="78"/>
    </location>
</feature>
<dbReference type="InterPro" id="IPR003691">
    <property type="entry name" value="FluC"/>
</dbReference>
<feature type="binding site" evidence="10">
    <location>
        <position position="101"/>
    </location>
    <ligand>
        <name>Na(+)</name>
        <dbReference type="ChEBI" id="CHEBI:29101"/>
        <note>structural</note>
    </ligand>
</feature>
<comment type="subcellular location">
    <subcellularLocation>
        <location evidence="1 10">Cell membrane</location>
        <topology evidence="1 10">Multi-pass membrane protein</topology>
    </subcellularLocation>
</comment>
<feature type="transmembrane region" description="Helical" evidence="10">
    <location>
        <begin position="114"/>
        <end position="139"/>
    </location>
</feature>
<evidence type="ECO:0000256" key="6">
    <source>
        <dbReference type="ARBA" id="ARBA00023303"/>
    </source>
</evidence>
<comment type="function">
    <text evidence="9 10">Fluoride-specific ion channel. Important for reducing fluoride concentration in the cell, thus reducing its toxicity.</text>
</comment>
<dbReference type="GO" id="GO:0005886">
    <property type="term" value="C:plasma membrane"/>
    <property type="evidence" value="ECO:0007669"/>
    <property type="project" value="UniProtKB-SubCell"/>
</dbReference>
<dbReference type="AlphaFoldDB" id="A0A7W5YUE2"/>
<keyword evidence="4 10" id="KW-1133">Transmembrane helix</keyword>
<dbReference type="EMBL" id="JACIBV010000002">
    <property type="protein sequence ID" value="MBB3733029.1"/>
    <property type="molecule type" value="Genomic_DNA"/>
</dbReference>
<protein>
    <recommendedName>
        <fullName evidence="10">Fluoride-specific ion channel FluC</fullName>
    </recommendedName>
</protein>
<dbReference type="GeneID" id="95395013"/>
<dbReference type="Pfam" id="PF02537">
    <property type="entry name" value="CRCB"/>
    <property type="match status" value="1"/>
</dbReference>
<keyword evidence="12" id="KW-1185">Reference proteome</keyword>
<proteinExistence type="inferred from homology"/>
<keyword evidence="10" id="KW-0406">Ion transport</keyword>
<evidence type="ECO:0000256" key="4">
    <source>
        <dbReference type="ARBA" id="ARBA00022989"/>
    </source>
</evidence>
<keyword evidence="5 10" id="KW-0472">Membrane</keyword>
<comment type="similarity">
    <text evidence="7 10">Belongs to the fluoride channel Fluc/FEX (TC 1.A.43) family.</text>
</comment>
<evidence type="ECO:0000256" key="5">
    <source>
        <dbReference type="ARBA" id="ARBA00023136"/>
    </source>
</evidence>
<evidence type="ECO:0000256" key="1">
    <source>
        <dbReference type="ARBA" id="ARBA00004651"/>
    </source>
</evidence>
<name>A0A7W5YUE2_9ACTN</name>
<dbReference type="GO" id="GO:0062054">
    <property type="term" value="F:fluoride channel activity"/>
    <property type="evidence" value="ECO:0007669"/>
    <property type="project" value="UniProtKB-UniRule"/>
</dbReference>
<organism evidence="11 12">
    <name type="scientific">Nonomuraea dietziae</name>
    <dbReference type="NCBI Taxonomy" id="65515"/>
    <lineage>
        <taxon>Bacteria</taxon>
        <taxon>Bacillati</taxon>
        <taxon>Actinomycetota</taxon>
        <taxon>Actinomycetes</taxon>
        <taxon>Streptosporangiales</taxon>
        <taxon>Streptosporangiaceae</taxon>
        <taxon>Nonomuraea</taxon>
    </lineage>
</organism>
<comment type="catalytic activity">
    <reaction evidence="8">
        <text>fluoride(in) = fluoride(out)</text>
        <dbReference type="Rhea" id="RHEA:76159"/>
        <dbReference type="ChEBI" id="CHEBI:17051"/>
    </reaction>
    <physiologicalReaction direction="left-to-right" evidence="8">
        <dbReference type="Rhea" id="RHEA:76160"/>
    </physiologicalReaction>
</comment>
<evidence type="ECO:0000256" key="2">
    <source>
        <dbReference type="ARBA" id="ARBA00022475"/>
    </source>
</evidence>
<dbReference type="GO" id="GO:0140114">
    <property type="term" value="P:cellular detoxification of fluoride"/>
    <property type="evidence" value="ECO:0007669"/>
    <property type="project" value="UniProtKB-UniRule"/>
</dbReference>
<evidence type="ECO:0000256" key="7">
    <source>
        <dbReference type="ARBA" id="ARBA00035120"/>
    </source>
</evidence>
<keyword evidence="6 10" id="KW-0407">Ion channel</keyword>
<dbReference type="Proteomes" id="UP000579945">
    <property type="component" value="Unassembled WGS sequence"/>
</dbReference>
<dbReference type="GO" id="GO:0046872">
    <property type="term" value="F:metal ion binding"/>
    <property type="evidence" value="ECO:0007669"/>
    <property type="project" value="UniProtKB-KW"/>
</dbReference>
<sequence>MGDPVDPDVDLRVEEQRAELGPGRWRVLGVISLGGMVGALARYGLAVAFPVPAGGFPWATFATNVLGCLLIGVLMAVITRARAPHPLVRPFAGVGVLGGFTTFSTYVVDFQRLIASGAALVGLVYLLATVLAALAAVWAGARLTRLVLR</sequence>
<reference evidence="11 12" key="1">
    <citation type="submission" date="2020-08" db="EMBL/GenBank/DDBJ databases">
        <title>Sequencing the genomes of 1000 actinobacteria strains.</title>
        <authorList>
            <person name="Klenk H.-P."/>
        </authorList>
    </citation>
    <scope>NUCLEOTIDE SEQUENCE [LARGE SCALE GENOMIC DNA]</scope>
    <source>
        <strain evidence="11 12">DSM 44320</strain>
    </source>
</reference>
<evidence type="ECO:0000256" key="9">
    <source>
        <dbReference type="ARBA" id="ARBA00049940"/>
    </source>
</evidence>
<feature type="binding site" evidence="10">
    <location>
        <position position="98"/>
    </location>
    <ligand>
        <name>Na(+)</name>
        <dbReference type="ChEBI" id="CHEBI:29101"/>
        <note>structural</note>
    </ligand>
</feature>